<proteinExistence type="predicted"/>
<dbReference type="RefSeq" id="WP_357408191.1">
    <property type="nucleotide sequence ID" value="NZ_JBEYCD010000011.1"/>
</dbReference>
<evidence type="ECO:0000313" key="3">
    <source>
        <dbReference type="Proteomes" id="UP001611415"/>
    </source>
</evidence>
<feature type="compositionally biased region" description="Pro residues" evidence="1">
    <location>
        <begin position="126"/>
        <end position="136"/>
    </location>
</feature>
<feature type="region of interest" description="Disordered" evidence="1">
    <location>
        <begin position="126"/>
        <end position="171"/>
    </location>
</feature>
<gene>
    <name evidence="2" type="ORF">ACH49W_22710</name>
</gene>
<dbReference type="EMBL" id="JBIRYO010000015">
    <property type="protein sequence ID" value="MFI2476200.1"/>
    <property type="molecule type" value="Genomic_DNA"/>
</dbReference>
<dbReference type="Gene3D" id="3.30.1310.10">
    <property type="entry name" value="Nucleoid-associated protein YbaB-like domain"/>
    <property type="match status" value="1"/>
</dbReference>
<evidence type="ECO:0000313" key="2">
    <source>
        <dbReference type="EMBL" id="MFI2476200.1"/>
    </source>
</evidence>
<protein>
    <submittedName>
        <fullName evidence="2">YbaB/EbfC family nucleoid-associated protein</fullName>
    </submittedName>
</protein>
<dbReference type="InterPro" id="IPR036894">
    <property type="entry name" value="YbaB-like_sf"/>
</dbReference>
<feature type="compositionally biased region" description="Basic and acidic residues" evidence="1">
    <location>
        <begin position="152"/>
        <end position="162"/>
    </location>
</feature>
<dbReference type="Proteomes" id="UP001611415">
    <property type="component" value="Unassembled WGS sequence"/>
</dbReference>
<sequence length="171" mass="18989">MTTSGRMEGEIAGLMEDFRSRMRNIAQVQQERIKLTATATTRDRAVSVTVNANGVVIETKFSDRVEEMSYDQIAKVVTRLAQQAAEEVFAKSKTLTAPLLDERFRLPKLSDVIEGMPNLETEIPVEPPVSMAPPGSPERSDDAETMTFTDVESYHHDGRGNSRESVTGQAW</sequence>
<dbReference type="Pfam" id="PF02575">
    <property type="entry name" value="YbaB_DNA_bd"/>
    <property type="match status" value="1"/>
</dbReference>
<evidence type="ECO:0000256" key="1">
    <source>
        <dbReference type="SAM" id="MobiDB-lite"/>
    </source>
</evidence>
<dbReference type="SUPFAM" id="SSF82607">
    <property type="entry name" value="YbaB-like"/>
    <property type="match status" value="1"/>
</dbReference>
<accession>A0ABW7X507</accession>
<organism evidence="2 3">
    <name type="scientific">Nocardia xishanensis</name>
    <dbReference type="NCBI Taxonomy" id="238964"/>
    <lineage>
        <taxon>Bacteria</taxon>
        <taxon>Bacillati</taxon>
        <taxon>Actinomycetota</taxon>
        <taxon>Actinomycetes</taxon>
        <taxon>Mycobacteriales</taxon>
        <taxon>Nocardiaceae</taxon>
        <taxon>Nocardia</taxon>
    </lineage>
</organism>
<name>A0ABW7X507_9NOCA</name>
<comment type="caution">
    <text evidence="2">The sequence shown here is derived from an EMBL/GenBank/DDBJ whole genome shotgun (WGS) entry which is preliminary data.</text>
</comment>
<reference evidence="2 3" key="1">
    <citation type="submission" date="2024-10" db="EMBL/GenBank/DDBJ databases">
        <title>The Natural Products Discovery Center: Release of the First 8490 Sequenced Strains for Exploring Actinobacteria Biosynthetic Diversity.</title>
        <authorList>
            <person name="Kalkreuter E."/>
            <person name="Kautsar S.A."/>
            <person name="Yang D."/>
            <person name="Bader C.D."/>
            <person name="Teijaro C.N."/>
            <person name="Fluegel L."/>
            <person name="Davis C.M."/>
            <person name="Simpson J.R."/>
            <person name="Lauterbach L."/>
            <person name="Steele A.D."/>
            <person name="Gui C."/>
            <person name="Meng S."/>
            <person name="Li G."/>
            <person name="Viehrig K."/>
            <person name="Ye F."/>
            <person name="Su P."/>
            <person name="Kiefer A.F."/>
            <person name="Nichols A."/>
            <person name="Cepeda A.J."/>
            <person name="Yan W."/>
            <person name="Fan B."/>
            <person name="Jiang Y."/>
            <person name="Adhikari A."/>
            <person name="Zheng C.-J."/>
            <person name="Schuster L."/>
            <person name="Cowan T.M."/>
            <person name="Smanski M.J."/>
            <person name="Chevrette M.G."/>
            <person name="De Carvalho L.P.S."/>
            <person name="Shen B."/>
        </authorList>
    </citation>
    <scope>NUCLEOTIDE SEQUENCE [LARGE SCALE GENOMIC DNA]</scope>
    <source>
        <strain evidence="2 3">NPDC019275</strain>
    </source>
</reference>
<dbReference type="InterPro" id="IPR004401">
    <property type="entry name" value="YbaB/EbfC"/>
</dbReference>
<keyword evidence="3" id="KW-1185">Reference proteome</keyword>